<protein>
    <submittedName>
        <fullName evidence="1">Uncharacterized protein</fullName>
    </submittedName>
</protein>
<proteinExistence type="predicted"/>
<evidence type="ECO:0000313" key="2">
    <source>
        <dbReference type="Proteomes" id="UP000030661"/>
    </source>
</evidence>
<evidence type="ECO:0000313" key="1">
    <source>
        <dbReference type="EMBL" id="GAK60488.1"/>
    </source>
</evidence>
<keyword evidence="2" id="KW-1185">Reference proteome</keyword>
<name>A0A081C7D3_VECG1</name>
<organism evidence="1">
    <name type="scientific">Vecturithrix granuli</name>
    <dbReference type="NCBI Taxonomy" id="1499967"/>
    <lineage>
        <taxon>Bacteria</taxon>
        <taxon>Candidatus Moduliflexota</taxon>
        <taxon>Candidatus Vecturitrichia</taxon>
        <taxon>Candidatus Vecturitrichales</taxon>
        <taxon>Candidatus Vecturitrichaceae</taxon>
        <taxon>Candidatus Vecturithrix</taxon>
    </lineage>
</organism>
<gene>
    <name evidence="1" type="ORF">U27_00385</name>
</gene>
<dbReference type="EMBL" id="DF820473">
    <property type="protein sequence ID" value="GAK60488.1"/>
    <property type="molecule type" value="Genomic_DNA"/>
</dbReference>
<dbReference type="AlphaFoldDB" id="A0A081C7D3"/>
<reference evidence="1" key="1">
    <citation type="journal article" date="2015" name="PeerJ">
        <title>First genomic representation of candidate bacterial phylum KSB3 points to enhanced environmental sensing as a trigger of wastewater bulking.</title>
        <authorList>
            <person name="Sekiguchi Y."/>
            <person name="Ohashi A."/>
            <person name="Parks D.H."/>
            <person name="Yamauchi T."/>
            <person name="Tyson G.W."/>
            <person name="Hugenholtz P."/>
        </authorList>
    </citation>
    <scope>NUCLEOTIDE SEQUENCE [LARGE SCALE GENOMIC DNA]</scope>
</reference>
<sequence>MIAQGVSPEGENPTCIPSPSCPRVHTLGYQISPRWGLKAYPELTLSTNNCFQFLAKPAKLAKY</sequence>
<dbReference type="Proteomes" id="UP000030661">
    <property type="component" value="Unassembled WGS sequence"/>
</dbReference>
<accession>A0A081C7D3</accession>
<dbReference type="HOGENOM" id="CLU_2876694_0_0_0"/>